<evidence type="ECO:0000313" key="2">
    <source>
        <dbReference type="Proteomes" id="UP000193560"/>
    </source>
</evidence>
<proteinExistence type="predicted"/>
<dbReference type="Proteomes" id="UP000193560">
    <property type="component" value="Unassembled WGS sequence"/>
</dbReference>
<reference evidence="1 2" key="1">
    <citation type="submission" date="2016-07" db="EMBL/GenBank/DDBJ databases">
        <title>Pervasive Adenine N6-methylation of Active Genes in Fungi.</title>
        <authorList>
            <consortium name="DOE Joint Genome Institute"/>
            <person name="Mondo S.J."/>
            <person name="Dannebaum R.O."/>
            <person name="Kuo R.C."/>
            <person name="Labutti K."/>
            <person name="Haridas S."/>
            <person name="Kuo A."/>
            <person name="Salamov A."/>
            <person name="Ahrendt S.R."/>
            <person name="Lipzen A."/>
            <person name="Sullivan W."/>
            <person name="Andreopoulos W.B."/>
            <person name="Clum A."/>
            <person name="Lindquist E."/>
            <person name="Daum C."/>
            <person name="Ramamoorthy G.K."/>
            <person name="Gryganskyi A."/>
            <person name="Culley D."/>
            <person name="Magnuson J.K."/>
            <person name="James T.Y."/>
            <person name="O'Malley M.A."/>
            <person name="Stajich J.E."/>
            <person name="Spatafora J.W."/>
            <person name="Visel A."/>
            <person name="Grigoriev I.V."/>
        </authorList>
    </citation>
    <scope>NUCLEOTIDE SEQUENCE [LARGE SCALE GENOMIC DNA]</scope>
    <source>
        <strain evidence="1 2">NRRL 1336</strain>
    </source>
</reference>
<accession>A0A1X2ICI3</accession>
<dbReference type="EMBL" id="MCGE01000015">
    <property type="protein sequence ID" value="ORZ14000.1"/>
    <property type="molecule type" value="Genomic_DNA"/>
</dbReference>
<comment type="caution">
    <text evidence="1">The sequence shown here is derived from an EMBL/GenBank/DDBJ whole genome shotgun (WGS) entry which is preliminary data.</text>
</comment>
<sequence length="163" mass="18924">MRNLKGMNKARDHRMLIIIPFPWRLTVSDGVSIEVHRSHKLVEDYQTSHSTSPKSPVYNLVHLPMSLTLCHPLNADVEFIVDDEHKDEVDVVERWRFTIFNCRKNVPQMRCQFCTERNLILLLSKKILIGVPVDDITPHHILNFITDEVDPEYVNIIGAWSVA</sequence>
<keyword evidence="2" id="KW-1185">Reference proteome</keyword>
<name>A0A1X2ICI3_9FUNG</name>
<organism evidence="1 2">
    <name type="scientific">Absidia repens</name>
    <dbReference type="NCBI Taxonomy" id="90262"/>
    <lineage>
        <taxon>Eukaryota</taxon>
        <taxon>Fungi</taxon>
        <taxon>Fungi incertae sedis</taxon>
        <taxon>Mucoromycota</taxon>
        <taxon>Mucoromycotina</taxon>
        <taxon>Mucoromycetes</taxon>
        <taxon>Mucorales</taxon>
        <taxon>Cunninghamellaceae</taxon>
        <taxon>Absidia</taxon>
    </lineage>
</organism>
<gene>
    <name evidence="1" type="ORF">BCR42DRAFT_492649</name>
</gene>
<evidence type="ECO:0000313" key="1">
    <source>
        <dbReference type="EMBL" id="ORZ14000.1"/>
    </source>
</evidence>
<protein>
    <submittedName>
        <fullName evidence="1">Uncharacterized protein</fullName>
    </submittedName>
</protein>
<dbReference type="AlphaFoldDB" id="A0A1X2ICI3"/>